<feature type="compositionally biased region" description="Basic and acidic residues" evidence="1">
    <location>
        <begin position="70"/>
        <end position="79"/>
    </location>
</feature>
<dbReference type="OrthoDB" id="427924at2759"/>
<dbReference type="AlphaFoldDB" id="A0A183B2I0"/>
<gene>
    <name evidence="2" type="ORF">ECPE_LOCUS13415</name>
</gene>
<evidence type="ECO:0000313" key="2">
    <source>
        <dbReference type="EMBL" id="VDP90687.1"/>
    </source>
</evidence>
<feature type="region of interest" description="Disordered" evidence="1">
    <location>
        <begin position="50"/>
        <end position="79"/>
    </location>
</feature>
<dbReference type="InterPro" id="IPR021109">
    <property type="entry name" value="Peptidase_aspartic_dom_sf"/>
</dbReference>
<accession>A0A183B2I0</accession>
<organism evidence="4">
    <name type="scientific">Echinostoma caproni</name>
    <dbReference type="NCBI Taxonomy" id="27848"/>
    <lineage>
        <taxon>Eukaryota</taxon>
        <taxon>Metazoa</taxon>
        <taxon>Spiralia</taxon>
        <taxon>Lophotrochozoa</taxon>
        <taxon>Platyhelminthes</taxon>
        <taxon>Trematoda</taxon>
        <taxon>Digenea</taxon>
        <taxon>Plagiorchiida</taxon>
        <taxon>Echinostomata</taxon>
        <taxon>Echinostomatoidea</taxon>
        <taxon>Echinostomatidae</taxon>
        <taxon>Echinostoma</taxon>
    </lineage>
</organism>
<reference evidence="2 3" key="2">
    <citation type="submission" date="2018-11" db="EMBL/GenBank/DDBJ databases">
        <authorList>
            <consortium name="Pathogen Informatics"/>
        </authorList>
    </citation>
    <scope>NUCLEOTIDE SEQUENCE [LARGE SCALE GENOMIC DNA]</scope>
    <source>
        <strain evidence="2 3">Egypt</strain>
    </source>
</reference>
<dbReference type="Proteomes" id="UP000272942">
    <property type="component" value="Unassembled WGS sequence"/>
</dbReference>
<keyword evidence="3" id="KW-1185">Reference proteome</keyword>
<protein>
    <submittedName>
        <fullName evidence="4">Tick transposon</fullName>
    </submittedName>
</protein>
<evidence type="ECO:0000313" key="4">
    <source>
        <dbReference type="WBParaSite" id="ECPE_0001345401-mRNA-1"/>
    </source>
</evidence>
<dbReference type="WBParaSite" id="ECPE_0001345401-mRNA-1">
    <property type="protein sequence ID" value="ECPE_0001345401-mRNA-1"/>
    <property type="gene ID" value="ECPE_0001345401"/>
</dbReference>
<reference evidence="4" key="1">
    <citation type="submission" date="2016-06" db="UniProtKB">
        <authorList>
            <consortium name="WormBaseParasite"/>
        </authorList>
    </citation>
    <scope>IDENTIFICATION</scope>
</reference>
<proteinExistence type="predicted"/>
<name>A0A183B2I0_9TREM</name>
<sequence>MCDRLVVGINNLTLQRKLLEKKDLPFADAPKICEQHDDLMKATFSESATLFQRQKTRPNRPPLLTSVPKPQHDSSSNEKRINPCLSCRAYHLRSNCRFRNAKCHACRETRHIRRVCKQPRCNLAQPTAANDTNLVLSLRTESQRTQFLYTDVTFQSARKHKFIVDTGSMESIISIAVLRSTCPQAKIHPTSVRILGVTGHNLSLLGEVSLMVHSKEHRLVPIRFLIAKISPSILGLTAIRELNHCVAPYKLYVQYAHPSTAPGREMFQ</sequence>
<dbReference type="SUPFAM" id="SSF50630">
    <property type="entry name" value="Acid proteases"/>
    <property type="match status" value="1"/>
</dbReference>
<evidence type="ECO:0000313" key="3">
    <source>
        <dbReference type="Proteomes" id="UP000272942"/>
    </source>
</evidence>
<evidence type="ECO:0000256" key="1">
    <source>
        <dbReference type="SAM" id="MobiDB-lite"/>
    </source>
</evidence>
<dbReference type="EMBL" id="UZAN01055036">
    <property type="protein sequence ID" value="VDP90687.1"/>
    <property type="molecule type" value="Genomic_DNA"/>
</dbReference>